<comment type="caution">
    <text evidence="1">The sequence shown here is derived from an EMBL/GenBank/DDBJ whole genome shotgun (WGS) entry which is preliminary data.</text>
</comment>
<reference evidence="1" key="1">
    <citation type="submission" date="2019-10" db="EMBL/GenBank/DDBJ databases">
        <authorList>
            <person name="Ashton P.M."/>
            <person name="Dallman T."/>
            <person name="Nair S."/>
            <person name="De Pinna E."/>
            <person name="Peters T."/>
            <person name="Grant K."/>
        </authorList>
    </citation>
    <scope>NUCLEOTIDE SEQUENCE</scope>
    <source>
        <strain evidence="1">808196</strain>
    </source>
</reference>
<dbReference type="AlphaFoldDB" id="A0A626RF16"/>
<sequence>MVNKIRELLFTNFCFPEIPRGIERKILCRMMHSTQNALTLTSNLFLYTDNFLSMLIPINLNDFYMPQEKEVPAGNNIETGLIVSGCLLFLLTLITTTNF</sequence>
<accession>A0A626RF16</accession>
<organism evidence="1">
    <name type="scientific">Salmonella enterica I</name>
    <dbReference type="NCBI Taxonomy" id="59201"/>
    <lineage>
        <taxon>Bacteria</taxon>
        <taxon>Pseudomonadati</taxon>
        <taxon>Pseudomonadota</taxon>
        <taxon>Gammaproteobacteria</taxon>
        <taxon>Enterobacterales</taxon>
        <taxon>Enterobacteriaceae</taxon>
        <taxon>Salmonella</taxon>
    </lineage>
</organism>
<dbReference type="EMBL" id="AALMQK010000027">
    <property type="protein sequence ID" value="EDB1934679.1"/>
    <property type="molecule type" value="Genomic_DNA"/>
</dbReference>
<name>A0A626RF16_SALET</name>
<gene>
    <name evidence="1" type="ORF">F9P26_17335</name>
</gene>
<protein>
    <submittedName>
        <fullName evidence="1">Uncharacterized protein</fullName>
    </submittedName>
</protein>
<proteinExistence type="predicted"/>
<evidence type="ECO:0000313" key="1">
    <source>
        <dbReference type="EMBL" id="EDB1934679.1"/>
    </source>
</evidence>